<keyword evidence="5 9" id="KW-0479">Metal-binding</keyword>
<evidence type="ECO:0000256" key="8">
    <source>
        <dbReference type="ARBA" id="ARBA00023004"/>
    </source>
</evidence>
<evidence type="ECO:0000256" key="11">
    <source>
        <dbReference type="SAM" id="Phobius"/>
    </source>
</evidence>
<evidence type="ECO:0000313" key="12">
    <source>
        <dbReference type="EMBL" id="KAJ4834971.1"/>
    </source>
</evidence>
<dbReference type="CDD" id="cd11043">
    <property type="entry name" value="CYP90-like"/>
    <property type="match status" value="1"/>
</dbReference>
<comment type="similarity">
    <text evidence="3 10">Belongs to the cytochrome P450 family.</text>
</comment>
<evidence type="ECO:0000256" key="5">
    <source>
        <dbReference type="ARBA" id="ARBA00022723"/>
    </source>
</evidence>
<sequence>MNRIFLDLALLGIATLAFFFSAFFFFSKRNKLNLPAGSAGWPIIGEMWEYLKAGRLGAPHSFFLKRMASYSPAVFRTKLIGQDMAVFCGPAGNKFLFTNEHKYVGLWLPKHLQKVVIFALDSSKEAVEKEAMELRSNLLPEFLRPEALKEYIPLMDAMAKDHLDQHWVPYNEVKVFLLSKTYSYTFGCNLLMSVTDPKQIARMHGPFKEMVTGLSSLPINFPGTPFNRAVKASRIVGEDMMAVVKQRRREIMENQETANRKDILGKLLEGSEDDGMVAKRIIGFLLGSYHTLSTAITFTISHIAQYPHVYERVFQEQMEIARSKAAGEALNWQDIQKMKYSWCVVCESMRLMPPSKGSFRQAITDFTYEGVTIPKGWKTHWTVHTTHRNPKYFPEPEKFDPSRFEGKGPAPYTFVPFGGGPRMCPGREYARLEILSFIHNVVTKFKFSKVDPNEKVIYRNSPFPANGLLIRLEPLGN</sequence>
<dbReference type="AlphaFoldDB" id="A0A9Q0FP34"/>
<dbReference type="InterPro" id="IPR001128">
    <property type="entry name" value="Cyt_P450"/>
</dbReference>
<dbReference type="GO" id="GO:0016705">
    <property type="term" value="F:oxidoreductase activity, acting on paired donors, with incorporation or reduction of molecular oxygen"/>
    <property type="evidence" value="ECO:0007669"/>
    <property type="project" value="InterPro"/>
</dbReference>
<dbReference type="GO" id="GO:0020037">
    <property type="term" value="F:heme binding"/>
    <property type="evidence" value="ECO:0007669"/>
    <property type="project" value="InterPro"/>
</dbReference>
<dbReference type="PROSITE" id="PS00086">
    <property type="entry name" value="CYTOCHROME_P450"/>
    <property type="match status" value="1"/>
</dbReference>
<gene>
    <name evidence="12" type="ORF">Tsubulata_047988</name>
</gene>
<reference evidence="12" key="1">
    <citation type="submission" date="2022-02" db="EMBL/GenBank/DDBJ databases">
        <authorList>
            <person name="Henning P.M."/>
            <person name="McCubbin A.G."/>
            <person name="Shore J.S."/>
        </authorList>
    </citation>
    <scope>NUCLEOTIDE SEQUENCE</scope>
    <source>
        <strain evidence="12">F60SS</strain>
        <tissue evidence="12">Leaves</tissue>
    </source>
</reference>
<dbReference type="OrthoDB" id="3945418at2759"/>
<dbReference type="PRINTS" id="PR00463">
    <property type="entry name" value="EP450I"/>
</dbReference>
<dbReference type="PANTHER" id="PTHR24286:SF53">
    <property type="entry name" value="BETA-AMYRIN 28-OXIDASE-LIKE"/>
    <property type="match status" value="1"/>
</dbReference>
<dbReference type="PRINTS" id="PR00385">
    <property type="entry name" value="P450"/>
</dbReference>
<dbReference type="GO" id="GO:0016020">
    <property type="term" value="C:membrane"/>
    <property type="evidence" value="ECO:0007669"/>
    <property type="project" value="UniProtKB-SubCell"/>
</dbReference>
<proteinExistence type="inferred from homology"/>
<dbReference type="SUPFAM" id="SSF48264">
    <property type="entry name" value="Cytochrome P450"/>
    <property type="match status" value="1"/>
</dbReference>
<keyword evidence="11" id="KW-0472">Membrane</keyword>
<dbReference type="InterPro" id="IPR002401">
    <property type="entry name" value="Cyt_P450_E_grp-I"/>
</dbReference>
<keyword evidence="7 10" id="KW-0560">Oxidoreductase</keyword>
<dbReference type="EMBL" id="JAKUCV010004561">
    <property type="protein sequence ID" value="KAJ4834971.1"/>
    <property type="molecule type" value="Genomic_DNA"/>
</dbReference>
<evidence type="ECO:0000256" key="1">
    <source>
        <dbReference type="ARBA" id="ARBA00001971"/>
    </source>
</evidence>
<dbReference type="FunFam" id="1.10.630.10:FF:000022">
    <property type="entry name" value="Taxadiene 5-alpha hydroxylase"/>
    <property type="match status" value="1"/>
</dbReference>
<comment type="subcellular location">
    <subcellularLocation>
        <location evidence="2">Membrane</location>
        <topology evidence="2">Single-pass membrane protein</topology>
    </subcellularLocation>
</comment>
<evidence type="ECO:0000313" key="13">
    <source>
        <dbReference type="Proteomes" id="UP001141552"/>
    </source>
</evidence>
<keyword evidence="9 10" id="KW-0349">Heme</keyword>
<dbReference type="GO" id="GO:0004497">
    <property type="term" value="F:monooxygenase activity"/>
    <property type="evidence" value="ECO:0007669"/>
    <property type="project" value="UniProtKB-KW"/>
</dbReference>
<dbReference type="GO" id="GO:0005506">
    <property type="term" value="F:iron ion binding"/>
    <property type="evidence" value="ECO:0007669"/>
    <property type="project" value="InterPro"/>
</dbReference>
<keyword evidence="6 11" id="KW-1133">Transmembrane helix</keyword>
<evidence type="ECO:0000256" key="4">
    <source>
        <dbReference type="ARBA" id="ARBA00022692"/>
    </source>
</evidence>
<evidence type="ECO:0000256" key="10">
    <source>
        <dbReference type="RuleBase" id="RU000461"/>
    </source>
</evidence>
<keyword evidence="8 9" id="KW-0408">Iron</keyword>
<evidence type="ECO:0000256" key="9">
    <source>
        <dbReference type="PIRSR" id="PIRSR602401-1"/>
    </source>
</evidence>
<dbReference type="GO" id="GO:0016125">
    <property type="term" value="P:sterol metabolic process"/>
    <property type="evidence" value="ECO:0007669"/>
    <property type="project" value="TreeGrafter"/>
</dbReference>
<feature type="transmembrane region" description="Helical" evidence="11">
    <location>
        <begin position="6"/>
        <end position="26"/>
    </location>
</feature>
<keyword evidence="10" id="KW-0503">Monooxygenase</keyword>
<evidence type="ECO:0000256" key="7">
    <source>
        <dbReference type="ARBA" id="ARBA00023002"/>
    </source>
</evidence>
<accession>A0A9Q0FP34</accession>
<reference evidence="12" key="2">
    <citation type="journal article" date="2023" name="Plants (Basel)">
        <title>Annotation of the Turnera subulata (Passifloraceae) Draft Genome Reveals the S-Locus Evolved after the Divergence of Turneroideae from Passifloroideae in a Stepwise Manner.</title>
        <authorList>
            <person name="Henning P.M."/>
            <person name="Roalson E.H."/>
            <person name="Mir W."/>
            <person name="McCubbin A.G."/>
            <person name="Shore J.S."/>
        </authorList>
    </citation>
    <scope>NUCLEOTIDE SEQUENCE</scope>
    <source>
        <strain evidence="12">F60SS</strain>
    </source>
</reference>
<dbReference type="InterPro" id="IPR036396">
    <property type="entry name" value="Cyt_P450_sf"/>
</dbReference>
<dbReference type="Gene3D" id="1.10.630.10">
    <property type="entry name" value="Cytochrome P450"/>
    <property type="match status" value="1"/>
</dbReference>
<feature type="binding site" description="axial binding residue" evidence="9">
    <location>
        <position position="424"/>
    </location>
    <ligand>
        <name>heme</name>
        <dbReference type="ChEBI" id="CHEBI:30413"/>
    </ligand>
    <ligandPart>
        <name>Fe</name>
        <dbReference type="ChEBI" id="CHEBI:18248"/>
    </ligandPart>
</feature>
<dbReference type="Pfam" id="PF00067">
    <property type="entry name" value="p450"/>
    <property type="match status" value="1"/>
</dbReference>
<evidence type="ECO:0000256" key="2">
    <source>
        <dbReference type="ARBA" id="ARBA00004167"/>
    </source>
</evidence>
<dbReference type="Proteomes" id="UP001141552">
    <property type="component" value="Unassembled WGS sequence"/>
</dbReference>
<evidence type="ECO:0008006" key="14">
    <source>
        <dbReference type="Google" id="ProtNLM"/>
    </source>
</evidence>
<keyword evidence="4 11" id="KW-0812">Transmembrane</keyword>
<comment type="caution">
    <text evidence="12">The sequence shown here is derived from an EMBL/GenBank/DDBJ whole genome shotgun (WGS) entry which is preliminary data.</text>
</comment>
<dbReference type="InterPro" id="IPR017972">
    <property type="entry name" value="Cyt_P450_CS"/>
</dbReference>
<protein>
    <recommendedName>
        <fullName evidence="14">Cytochrome P450</fullName>
    </recommendedName>
</protein>
<keyword evidence="13" id="KW-1185">Reference proteome</keyword>
<dbReference type="PANTHER" id="PTHR24286">
    <property type="entry name" value="CYTOCHROME P450 26"/>
    <property type="match status" value="1"/>
</dbReference>
<evidence type="ECO:0000256" key="3">
    <source>
        <dbReference type="ARBA" id="ARBA00010617"/>
    </source>
</evidence>
<organism evidence="12 13">
    <name type="scientific">Turnera subulata</name>
    <dbReference type="NCBI Taxonomy" id="218843"/>
    <lineage>
        <taxon>Eukaryota</taxon>
        <taxon>Viridiplantae</taxon>
        <taxon>Streptophyta</taxon>
        <taxon>Embryophyta</taxon>
        <taxon>Tracheophyta</taxon>
        <taxon>Spermatophyta</taxon>
        <taxon>Magnoliopsida</taxon>
        <taxon>eudicotyledons</taxon>
        <taxon>Gunneridae</taxon>
        <taxon>Pentapetalae</taxon>
        <taxon>rosids</taxon>
        <taxon>fabids</taxon>
        <taxon>Malpighiales</taxon>
        <taxon>Passifloraceae</taxon>
        <taxon>Turnera</taxon>
    </lineage>
</organism>
<evidence type="ECO:0000256" key="6">
    <source>
        <dbReference type="ARBA" id="ARBA00022989"/>
    </source>
</evidence>
<comment type="cofactor">
    <cofactor evidence="1 9">
        <name>heme</name>
        <dbReference type="ChEBI" id="CHEBI:30413"/>
    </cofactor>
</comment>
<name>A0A9Q0FP34_9ROSI</name>